<dbReference type="Pfam" id="PF06240">
    <property type="entry name" value="COXG"/>
    <property type="match status" value="1"/>
</dbReference>
<accession>A0ABV2Q668</accession>
<feature type="transmembrane region" description="Helical" evidence="1">
    <location>
        <begin position="198"/>
        <end position="221"/>
    </location>
</feature>
<evidence type="ECO:0000313" key="3">
    <source>
        <dbReference type="Proteomes" id="UP001549320"/>
    </source>
</evidence>
<dbReference type="RefSeq" id="WP_354442612.1">
    <property type="nucleotide sequence ID" value="NZ_JBEPSH010000003.1"/>
</dbReference>
<dbReference type="CDD" id="cd05018">
    <property type="entry name" value="CoxG"/>
    <property type="match status" value="1"/>
</dbReference>
<protein>
    <submittedName>
        <fullName evidence="2">Carbon monoxide dehydrogenase subunit G</fullName>
    </submittedName>
</protein>
<dbReference type="Gene3D" id="3.30.530.20">
    <property type="match status" value="1"/>
</dbReference>
<name>A0ABV2Q668_9BURK</name>
<reference evidence="2 3" key="1">
    <citation type="submission" date="2024-06" db="EMBL/GenBank/DDBJ databases">
        <title>Sorghum-associated microbial communities from plants grown in Nebraska, USA.</title>
        <authorList>
            <person name="Schachtman D."/>
        </authorList>
    </citation>
    <scope>NUCLEOTIDE SEQUENCE [LARGE SCALE GENOMIC DNA]</scope>
    <source>
        <strain evidence="2 3">2709</strain>
    </source>
</reference>
<dbReference type="EMBL" id="JBEPSH010000003">
    <property type="protein sequence ID" value="MET4576536.1"/>
    <property type="molecule type" value="Genomic_DNA"/>
</dbReference>
<dbReference type="InterPro" id="IPR010419">
    <property type="entry name" value="CO_DH_gsu"/>
</dbReference>
<dbReference type="Proteomes" id="UP001549320">
    <property type="component" value="Unassembled WGS sequence"/>
</dbReference>
<proteinExistence type="predicted"/>
<comment type="caution">
    <text evidence="2">The sequence shown here is derived from an EMBL/GenBank/DDBJ whole genome shotgun (WGS) entry which is preliminary data.</text>
</comment>
<keyword evidence="1" id="KW-0812">Transmembrane</keyword>
<dbReference type="InterPro" id="IPR023393">
    <property type="entry name" value="START-like_dom_sf"/>
</dbReference>
<sequence length="225" mass="23214">MEIQGERLLAVPRADVWRALNDPAVLQRCVPGCDAFEADGEDKYRVAMQATVGPVRARFTGKLLISDIVPLTSYALNFEGSGGVAGFGKGTANVVLEDAEQGTRLRYSAQAQVGGRLAQVGARLIDGVTKRMADDFFTRFTNELASPQAENAAKTGSANATTATGAATTGVQATPLASLTHTGKPQQQAAASPQSNHIAVLAAAVSATAAAVAVLAALFVVRFAA</sequence>
<gene>
    <name evidence="2" type="ORF">ABIE13_001645</name>
</gene>
<dbReference type="PANTHER" id="PTHR38588:SF1">
    <property type="entry name" value="BLL0334 PROTEIN"/>
    <property type="match status" value="1"/>
</dbReference>
<evidence type="ECO:0000313" key="2">
    <source>
        <dbReference type="EMBL" id="MET4576536.1"/>
    </source>
</evidence>
<dbReference type="PANTHER" id="PTHR38588">
    <property type="entry name" value="BLL0334 PROTEIN"/>
    <property type="match status" value="1"/>
</dbReference>
<organism evidence="2 3">
    <name type="scientific">Ottowia thiooxydans</name>
    <dbReference type="NCBI Taxonomy" id="219182"/>
    <lineage>
        <taxon>Bacteria</taxon>
        <taxon>Pseudomonadati</taxon>
        <taxon>Pseudomonadota</taxon>
        <taxon>Betaproteobacteria</taxon>
        <taxon>Burkholderiales</taxon>
        <taxon>Comamonadaceae</taxon>
        <taxon>Ottowia</taxon>
    </lineage>
</organism>
<dbReference type="SUPFAM" id="SSF55961">
    <property type="entry name" value="Bet v1-like"/>
    <property type="match status" value="1"/>
</dbReference>
<keyword evidence="3" id="KW-1185">Reference proteome</keyword>
<evidence type="ECO:0000256" key="1">
    <source>
        <dbReference type="SAM" id="Phobius"/>
    </source>
</evidence>
<keyword evidence="1" id="KW-1133">Transmembrane helix</keyword>
<keyword evidence="1" id="KW-0472">Membrane</keyword>